<reference evidence="1" key="2">
    <citation type="submission" date="2024-10" db="UniProtKB">
        <authorList>
            <consortium name="EnsemblProtists"/>
        </authorList>
    </citation>
    <scope>IDENTIFICATION</scope>
</reference>
<dbReference type="Proteomes" id="UP000013827">
    <property type="component" value="Unassembled WGS sequence"/>
</dbReference>
<dbReference type="RefSeq" id="XP_005762750.1">
    <property type="nucleotide sequence ID" value="XM_005762693.1"/>
</dbReference>
<name>A0A0D3IGD6_EMIH1</name>
<evidence type="ECO:0000313" key="2">
    <source>
        <dbReference type="Proteomes" id="UP000013827"/>
    </source>
</evidence>
<accession>A0A0D3IGD6</accession>
<dbReference type="AlphaFoldDB" id="A0A0D3IGD6"/>
<dbReference type="InterPro" id="IPR027417">
    <property type="entry name" value="P-loop_NTPase"/>
</dbReference>
<dbReference type="KEGG" id="ehx:EMIHUDRAFT_248446"/>
<keyword evidence="2" id="KW-1185">Reference proteome</keyword>
<dbReference type="SUPFAM" id="SSF52540">
    <property type="entry name" value="P-loop containing nucleoside triphosphate hydrolases"/>
    <property type="match status" value="1"/>
</dbReference>
<dbReference type="Gene3D" id="3.40.50.300">
    <property type="entry name" value="P-loop containing nucleotide triphosphate hydrolases"/>
    <property type="match status" value="1"/>
</dbReference>
<evidence type="ECO:0008006" key="3">
    <source>
        <dbReference type="Google" id="ProtNLM"/>
    </source>
</evidence>
<dbReference type="GeneID" id="17256480"/>
<proteinExistence type="predicted"/>
<dbReference type="PaxDb" id="2903-EOD10321"/>
<evidence type="ECO:0000313" key="1">
    <source>
        <dbReference type="EnsemblProtists" id="EOD10321"/>
    </source>
</evidence>
<dbReference type="eggNOG" id="ENOG502SZF3">
    <property type="taxonomic scope" value="Eukaryota"/>
</dbReference>
<organism evidence="1 2">
    <name type="scientific">Emiliania huxleyi (strain CCMP1516)</name>
    <dbReference type="NCBI Taxonomy" id="280463"/>
    <lineage>
        <taxon>Eukaryota</taxon>
        <taxon>Haptista</taxon>
        <taxon>Haptophyta</taxon>
        <taxon>Prymnesiophyceae</taxon>
        <taxon>Isochrysidales</taxon>
        <taxon>Noelaerhabdaceae</taxon>
        <taxon>Emiliania</taxon>
    </lineage>
</organism>
<dbReference type="EnsemblProtists" id="EOD10321">
    <property type="protein sequence ID" value="EOD10321"/>
    <property type="gene ID" value="EMIHUDRAFT_248446"/>
</dbReference>
<sequence>MKMGVPTFSDKRDVVTHTKFKASRDAMCVALFSIQGSSHYPFAQLQESLLQATTRSPPMARVLPLQSIGATVVEAVSAVERELLAAYTANPKQSACACMRASNYSQQWGLIFVHVPKTGGTSIEEALLGGAVGPGTKLHSCHASLSDLLECAANSTPAFYVWRHPLDRLVSLFEYAKAGGNGERNDLLRYAWMRDRNFSNFVHELARIRGTLGQLPNIFKTQSSWMGYRKRATDERATISSATRRNGTQAEVIALHFHALTQGWRGLANQYPRLPQRIGHSRDDFELVHPSVVEDARSAAQACDGRPS</sequence>
<reference evidence="2" key="1">
    <citation type="journal article" date="2013" name="Nature">
        <title>Pan genome of the phytoplankton Emiliania underpins its global distribution.</title>
        <authorList>
            <person name="Read B.A."/>
            <person name="Kegel J."/>
            <person name="Klute M.J."/>
            <person name="Kuo A."/>
            <person name="Lefebvre S.C."/>
            <person name="Maumus F."/>
            <person name="Mayer C."/>
            <person name="Miller J."/>
            <person name="Monier A."/>
            <person name="Salamov A."/>
            <person name="Young J."/>
            <person name="Aguilar M."/>
            <person name="Claverie J.M."/>
            <person name="Frickenhaus S."/>
            <person name="Gonzalez K."/>
            <person name="Herman E.K."/>
            <person name="Lin Y.C."/>
            <person name="Napier J."/>
            <person name="Ogata H."/>
            <person name="Sarno A.F."/>
            <person name="Shmutz J."/>
            <person name="Schroeder D."/>
            <person name="de Vargas C."/>
            <person name="Verret F."/>
            <person name="von Dassow P."/>
            <person name="Valentin K."/>
            <person name="Van de Peer Y."/>
            <person name="Wheeler G."/>
            <person name="Dacks J.B."/>
            <person name="Delwiche C.F."/>
            <person name="Dyhrman S.T."/>
            <person name="Glockner G."/>
            <person name="John U."/>
            <person name="Richards T."/>
            <person name="Worden A.Z."/>
            <person name="Zhang X."/>
            <person name="Grigoriev I.V."/>
            <person name="Allen A.E."/>
            <person name="Bidle K."/>
            <person name="Borodovsky M."/>
            <person name="Bowler C."/>
            <person name="Brownlee C."/>
            <person name="Cock J.M."/>
            <person name="Elias M."/>
            <person name="Gladyshev V.N."/>
            <person name="Groth M."/>
            <person name="Guda C."/>
            <person name="Hadaegh A."/>
            <person name="Iglesias-Rodriguez M.D."/>
            <person name="Jenkins J."/>
            <person name="Jones B.M."/>
            <person name="Lawson T."/>
            <person name="Leese F."/>
            <person name="Lindquist E."/>
            <person name="Lobanov A."/>
            <person name="Lomsadze A."/>
            <person name="Malik S.B."/>
            <person name="Marsh M.E."/>
            <person name="Mackinder L."/>
            <person name="Mock T."/>
            <person name="Mueller-Roeber B."/>
            <person name="Pagarete A."/>
            <person name="Parker M."/>
            <person name="Probert I."/>
            <person name="Quesneville H."/>
            <person name="Raines C."/>
            <person name="Rensing S.A."/>
            <person name="Riano-Pachon D.M."/>
            <person name="Richier S."/>
            <person name="Rokitta S."/>
            <person name="Shiraiwa Y."/>
            <person name="Soanes D.M."/>
            <person name="van der Giezen M."/>
            <person name="Wahlund T.M."/>
            <person name="Williams B."/>
            <person name="Wilson W."/>
            <person name="Wolfe G."/>
            <person name="Wurch L.L."/>
        </authorList>
    </citation>
    <scope>NUCLEOTIDE SEQUENCE</scope>
</reference>
<dbReference type="HOGENOM" id="CLU_904418_0_0_1"/>
<protein>
    <recommendedName>
        <fullName evidence="3">Sulfotransferase domain-containing protein</fullName>
    </recommendedName>
</protein>